<dbReference type="PANTHER" id="PTHR43429">
    <property type="entry name" value="PYRIDINE NUCLEOTIDE-DISULFIDE OXIDOREDUCTASE DOMAIN-CONTAINING"/>
    <property type="match status" value="1"/>
</dbReference>
<keyword evidence="3" id="KW-0285">Flavoprotein</keyword>
<reference evidence="9" key="1">
    <citation type="submission" date="2023-07" db="EMBL/GenBank/DDBJ databases">
        <title>Genomic Encyclopedia of Type Strains, Phase IV (KMG-IV): sequencing the most valuable type-strain genomes for metagenomic binning, comparative biology and taxonomic classification.</title>
        <authorList>
            <person name="Goeker M."/>
        </authorList>
    </citation>
    <scope>NUCLEOTIDE SEQUENCE [LARGE SCALE GENOMIC DNA]</scope>
    <source>
        <strain evidence="9">DSM 21204</strain>
    </source>
</reference>
<keyword evidence="5" id="KW-0560">Oxidoreductase</keyword>
<evidence type="ECO:0000256" key="1">
    <source>
        <dbReference type="ARBA" id="ARBA00001974"/>
    </source>
</evidence>
<keyword evidence="6" id="KW-0676">Redox-active center</keyword>
<dbReference type="InterPro" id="IPR050260">
    <property type="entry name" value="FAD-bd_OxRdtase"/>
</dbReference>
<name>A0ABU0M047_9BACT</name>
<dbReference type="InterPro" id="IPR023753">
    <property type="entry name" value="FAD/NAD-binding_dom"/>
</dbReference>
<feature type="domain" description="FAD/NAD(P)-binding" evidence="8">
    <location>
        <begin position="4"/>
        <end position="324"/>
    </location>
</feature>
<evidence type="ECO:0000256" key="4">
    <source>
        <dbReference type="ARBA" id="ARBA00022827"/>
    </source>
</evidence>
<dbReference type="Pfam" id="PF02852">
    <property type="entry name" value="Pyr_redox_dim"/>
    <property type="match status" value="1"/>
</dbReference>
<gene>
    <name evidence="9" type="ORF">J2Z62_000769</name>
</gene>
<dbReference type="EMBL" id="JAUSWO010000001">
    <property type="protein sequence ID" value="MDQ0514331.1"/>
    <property type="molecule type" value="Genomic_DNA"/>
</dbReference>
<dbReference type="PANTHER" id="PTHR43429:SF1">
    <property type="entry name" value="NAD(P)H SULFUR OXIDOREDUCTASE (COA-DEPENDENT)"/>
    <property type="match status" value="1"/>
</dbReference>
<proteinExistence type="inferred from homology"/>
<dbReference type="Gene3D" id="3.30.390.30">
    <property type="match status" value="1"/>
</dbReference>
<dbReference type="SUPFAM" id="SSF55424">
    <property type="entry name" value="FAD/NAD-linked reductases, dimerisation (C-terminal) domain"/>
    <property type="match status" value="1"/>
</dbReference>
<dbReference type="RefSeq" id="WP_256547791.1">
    <property type="nucleotide sequence ID" value="NZ_CP101809.1"/>
</dbReference>
<evidence type="ECO:0000259" key="7">
    <source>
        <dbReference type="Pfam" id="PF02852"/>
    </source>
</evidence>
<evidence type="ECO:0000256" key="5">
    <source>
        <dbReference type="ARBA" id="ARBA00023002"/>
    </source>
</evidence>
<keyword evidence="10" id="KW-1185">Reference proteome</keyword>
<sequence length="484" mass="53100">MNNKIVVVGVNHAGTSAIKTLLVENPNLQVVGIEKNDNTSFLGCGIALAVGGVVQDPTTLFYSNAAELESLGAKIHMKHQVVEVNYQQKFVVVKNLVDDSTFQESFDTLIYAGGSWPIIMPFHKPEYKGIKLCKSYAQALQLIEDAKTSDIKNVTILGAGYIGIELTEAFAHAGGKNVTLIDMENRIMPRYFDTEFTDQVEEKMRAEGINLVMSSKVVELLVDNDNNVTGLRAENCETKAITEVQADLVISCVGFFPQTSLLTNAVPNLLLSRNKAIAVNQYAQALDTNHQPVPGIYVIGDAAAAYYAPTKTHENVALATNAVKLGAVAASHINSQLNPVLGQIKLESIAGSNAICVFDFAYASTGLSHEGAKRLGLEVDSFFHEANDRCEFMNVYAPVRIKLVWEKNTMRLLGAQIGSPRKDSHAESIFVLALAIQKNMTIFDLLTLDFFFLPHLNKPLNFVLYSAIRALGLKFRDHNYLTKQ</sequence>
<evidence type="ECO:0000259" key="8">
    <source>
        <dbReference type="Pfam" id="PF07992"/>
    </source>
</evidence>
<protein>
    <submittedName>
        <fullName evidence="9">NADPH-dependent 2,4-dienoyl-CoA reductase/sulfur reductase-like enzyme</fullName>
    </submittedName>
</protein>
<dbReference type="PRINTS" id="PR00368">
    <property type="entry name" value="FADPNR"/>
</dbReference>
<feature type="domain" description="Pyridine nucleotide-disulphide oxidoreductase dimerisation" evidence="7">
    <location>
        <begin position="354"/>
        <end position="457"/>
    </location>
</feature>
<comment type="similarity">
    <text evidence="2">Belongs to the class-III pyridine nucleotide-disulfide oxidoreductase family.</text>
</comment>
<evidence type="ECO:0000313" key="10">
    <source>
        <dbReference type="Proteomes" id="UP001240643"/>
    </source>
</evidence>
<organism evidence="9 10">
    <name type="scientific">Mycoplasmoides fastidiosum</name>
    <dbReference type="NCBI Taxonomy" id="92758"/>
    <lineage>
        <taxon>Bacteria</taxon>
        <taxon>Bacillati</taxon>
        <taxon>Mycoplasmatota</taxon>
        <taxon>Mycoplasmoidales</taxon>
        <taxon>Mycoplasmoidaceae</taxon>
        <taxon>Mycoplasmoides</taxon>
    </lineage>
</organism>
<dbReference type="Proteomes" id="UP001240643">
    <property type="component" value="Unassembled WGS sequence"/>
</dbReference>
<evidence type="ECO:0000256" key="2">
    <source>
        <dbReference type="ARBA" id="ARBA00009130"/>
    </source>
</evidence>
<dbReference type="Pfam" id="PF07992">
    <property type="entry name" value="Pyr_redox_2"/>
    <property type="match status" value="1"/>
</dbReference>
<comment type="cofactor">
    <cofactor evidence="1">
        <name>FAD</name>
        <dbReference type="ChEBI" id="CHEBI:57692"/>
    </cofactor>
</comment>
<comment type="caution">
    <text evidence="9">The sequence shown here is derived from an EMBL/GenBank/DDBJ whole genome shotgun (WGS) entry which is preliminary data.</text>
</comment>
<dbReference type="InterPro" id="IPR004099">
    <property type="entry name" value="Pyr_nucl-diS_OxRdtase_dimer"/>
</dbReference>
<evidence type="ECO:0000256" key="3">
    <source>
        <dbReference type="ARBA" id="ARBA00022630"/>
    </source>
</evidence>
<keyword evidence="4" id="KW-0274">FAD</keyword>
<dbReference type="InterPro" id="IPR036188">
    <property type="entry name" value="FAD/NAD-bd_sf"/>
</dbReference>
<dbReference type="InterPro" id="IPR016156">
    <property type="entry name" value="FAD/NAD-linked_Rdtase_dimer_sf"/>
</dbReference>
<dbReference type="Gene3D" id="3.50.50.60">
    <property type="entry name" value="FAD/NAD(P)-binding domain"/>
    <property type="match status" value="2"/>
</dbReference>
<evidence type="ECO:0000256" key="6">
    <source>
        <dbReference type="ARBA" id="ARBA00023284"/>
    </source>
</evidence>
<dbReference type="SUPFAM" id="SSF51905">
    <property type="entry name" value="FAD/NAD(P)-binding domain"/>
    <property type="match status" value="1"/>
</dbReference>
<evidence type="ECO:0000313" key="9">
    <source>
        <dbReference type="EMBL" id="MDQ0514331.1"/>
    </source>
</evidence>
<accession>A0ABU0M047</accession>